<dbReference type="PANTHER" id="PTHR31088">
    <property type="entry name" value="MEMBRANE-ASSOCIATED PROTEIN VIPP1, CHLOROPLASTIC"/>
    <property type="match status" value="1"/>
</dbReference>
<reference evidence="3" key="1">
    <citation type="submission" date="2020-05" db="EMBL/GenBank/DDBJ databases">
        <authorList>
            <person name="Chiriac C."/>
            <person name="Salcher M."/>
            <person name="Ghai R."/>
            <person name="Kavagutti S V."/>
        </authorList>
    </citation>
    <scope>NUCLEOTIDE SEQUENCE</scope>
</reference>
<dbReference type="Pfam" id="PF04012">
    <property type="entry name" value="PspA_IM30"/>
    <property type="match status" value="1"/>
</dbReference>
<comment type="similarity">
    <text evidence="1">Belongs to the PspA/Vipp/IM30 family.</text>
</comment>
<dbReference type="EMBL" id="CAFAAB010000038">
    <property type="protein sequence ID" value="CAB4780191.1"/>
    <property type="molecule type" value="Genomic_DNA"/>
</dbReference>
<name>A0A6J6W5M0_9ZZZZ</name>
<evidence type="ECO:0000313" key="3">
    <source>
        <dbReference type="EMBL" id="CAB4780191.1"/>
    </source>
</evidence>
<protein>
    <submittedName>
        <fullName evidence="3">Unannotated protein</fullName>
    </submittedName>
</protein>
<sequence>MSLLNRMTMIFKAKTNKVLNKVEDPRETLDLSYEEQLDNLTKMRRALADVATARKRLEIQAEQLKGQANKLAEQAKAALAQGNEALAREALTRREALAQQLTDLEVQHVQVAEQEEKLGDATQRLQTQIEAFRTRKETIKATYTAAEAQSSIAESVAGISGSMADAGASLQRAQDKVAEMQARSGALDELLASGALTDLTSTHDDIQAQLDKASATSSVDAQLAAMKQELGSGSSGAIGAGEEGK</sequence>
<proteinExistence type="inferred from homology"/>
<evidence type="ECO:0000256" key="2">
    <source>
        <dbReference type="SAM" id="Coils"/>
    </source>
</evidence>
<gene>
    <name evidence="3" type="ORF">UFOPK2958_00479</name>
</gene>
<dbReference type="AlphaFoldDB" id="A0A6J6W5M0"/>
<dbReference type="PANTHER" id="PTHR31088:SF6">
    <property type="entry name" value="PHAGE SHOCK PROTEIN A"/>
    <property type="match status" value="1"/>
</dbReference>
<accession>A0A6J6W5M0</accession>
<feature type="coiled-coil region" evidence="2">
    <location>
        <begin position="163"/>
        <end position="190"/>
    </location>
</feature>
<evidence type="ECO:0000256" key="1">
    <source>
        <dbReference type="ARBA" id="ARBA00043985"/>
    </source>
</evidence>
<dbReference type="InterPro" id="IPR007157">
    <property type="entry name" value="PspA_VIPP1"/>
</dbReference>
<organism evidence="3">
    <name type="scientific">freshwater metagenome</name>
    <dbReference type="NCBI Taxonomy" id="449393"/>
    <lineage>
        <taxon>unclassified sequences</taxon>
        <taxon>metagenomes</taxon>
        <taxon>ecological metagenomes</taxon>
    </lineage>
</organism>
<feature type="coiled-coil region" evidence="2">
    <location>
        <begin position="47"/>
        <end position="131"/>
    </location>
</feature>
<keyword evidence="2" id="KW-0175">Coiled coil</keyword>